<accession>H0HUJ8</accession>
<evidence type="ECO:0000256" key="2">
    <source>
        <dbReference type="SAM" id="SignalP"/>
    </source>
</evidence>
<name>H0HUJ8_9HYPH</name>
<feature type="signal peptide" evidence="2">
    <location>
        <begin position="1"/>
        <end position="27"/>
    </location>
</feature>
<keyword evidence="2" id="KW-0732">Signal</keyword>
<dbReference type="RefSeq" id="WP_008837458.1">
    <property type="nucleotide sequence ID" value="NZ_AHAM01000158.1"/>
</dbReference>
<organism evidence="3 4">
    <name type="scientific">Mesorhizobium alhagi CCNWXJ12-2</name>
    <dbReference type="NCBI Taxonomy" id="1107882"/>
    <lineage>
        <taxon>Bacteria</taxon>
        <taxon>Pseudomonadati</taxon>
        <taxon>Pseudomonadota</taxon>
        <taxon>Alphaproteobacteria</taxon>
        <taxon>Hyphomicrobiales</taxon>
        <taxon>Phyllobacteriaceae</taxon>
        <taxon>Allomesorhizobium</taxon>
    </lineage>
</organism>
<gene>
    <name evidence="3" type="ORF">MAXJ12_19198</name>
</gene>
<sequence length="137" mass="14134">MMKLTLIHFRVLLAAIILIAGSAMVSSAPSLDGEAWDTAVEYGVAGDSTALPANGSDPVTSHTAATAQDSHHNDCRQDCRTNCMSSTASGCCGAAVPLTSGCETLDRASIAAYGMEAQFLGTGINPEALLQPPRFFA</sequence>
<keyword evidence="4" id="KW-1185">Reference proteome</keyword>
<dbReference type="EMBL" id="AHAM01000158">
    <property type="protein sequence ID" value="EHK55598.1"/>
    <property type="molecule type" value="Genomic_DNA"/>
</dbReference>
<protein>
    <recommendedName>
        <fullName evidence="5">Secreted protein</fullName>
    </recommendedName>
</protein>
<evidence type="ECO:0000313" key="3">
    <source>
        <dbReference type="EMBL" id="EHK55598.1"/>
    </source>
</evidence>
<feature type="chain" id="PRO_5003534202" description="Secreted protein" evidence="2">
    <location>
        <begin position="28"/>
        <end position="137"/>
    </location>
</feature>
<dbReference type="Proteomes" id="UP000003250">
    <property type="component" value="Unassembled WGS sequence"/>
</dbReference>
<proteinExistence type="predicted"/>
<reference evidence="3 4" key="1">
    <citation type="journal article" date="2012" name="J. Bacteriol.">
        <title>Draft Genome Sequence of Mesorhizobium alhagi CCNWXJ12-2T, a Novel Salt-Resistant Species Isolated from the Desert of Northwestern China.</title>
        <authorList>
            <person name="Zhou M."/>
            <person name="Chen W."/>
            <person name="Chen H."/>
            <person name="Wei G."/>
        </authorList>
    </citation>
    <scope>NUCLEOTIDE SEQUENCE [LARGE SCALE GENOMIC DNA]</scope>
    <source>
        <strain evidence="3 4">CCNWXJ12-2</strain>
    </source>
</reference>
<feature type="compositionally biased region" description="Polar residues" evidence="1">
    <location>
        <begin position="57"/>
        <end position="68"/>
    </location>
</feature>
<evidence type="ECO:0000256" key="1">
    <source>
        <dbReference type="SAM" id="MobiDB-lite"/>
    </source>
</evidence>
<evidence type="ECO:0008006" key="5">
    <source>
        <dbReference type="Google" id="ProtNLM"/>
    </source>
</evidence>
<feature type="region of interest" description="Disordered" evidence="1">
    <location>
        <begin position="51"/>
        <end position="73"/>
    </location>
</feature>
<dbReference type="AlphaFoldDB" id="H0HUJ8"/>
<evidence type="ECO:0000313" key="4">
    <source>
        <dbReference type="Proteomes" id="UP000003250"/>
    </source>
</evidence>